<dbReference type="GO" id="GO:0006511">
    <property type="term" value="P:ubiquitin-dependent protein catabolic process"/>
    <property type="evidence" value="ECO:0007669"/>
    <property type="project" value="TreeGrafter"/>
</dbReference>
<comment type="subcellular location">
    <subcellularLocation>
        <location evidence="2">Cytoplasm</location>
    </subcellularLocation>
    <subcellularLocation>
        <location evidence="1">Nucleus</location>
    </subcellularLocation>
</comment>
<reference evidence="10 11" key="1">
    <citation type="submission" date="2014-06" db="EMBL/GenBank/DDBJ databases">
        <title>Evolutionary Origins and Diversification of the Mycorrhizal Mutualists.</title>
        <authorList>
            <consortium name="DOE Joint Genome Institute"/>
            <consortium name="Mycorrhizal Genomics Consortium"/>
            <person name="Kohler A."/>
            <person name="Kuo A."/>
            <person name="Nagy L.G."/>
            <person name="Floudas D."/>
            <person name="Copeland A."/>
            <person name="Barry K.W."/>
            <person name="Cichocki N."/>
            <person name="Veneault-Fourrey C."/>
            <person name="LaButti K."/>
            <person name="Lindquist E.A."/>
            <person name="Lipzen A."/>
            <person name="Lundell T."/>
            <person name="Morin E."/>
            <person name="Murat C."/>
            <person name="Riley R."/>
            <person name="Ohm R."/>
            <person name="Sun H."/>
            <person name="Tunlid A."/>
            <person name="Henrissat B."/>
            <person name="Grigoriev I.V."/>
            <person name="Hibbett D.S."/>
            <person name="Martin F."/>
        </authorList>
    </citation>
    <scope>NUCLEOTIDE SEQUENCE [LARGE SCALE GENOMIC DNA]</scope>
    <source>
        <strain evidence="10 11">SS14</strain>
    </source>
</reference>
<evidence type="ECO:0000313" key="11">
    <source>
        <dbReference type="Proteomes" id="UP000054279"/>
    </source>
</evidence>
<keyword evidence="6" id="KW-0736">Signalosome</keyword>
<dbReference type="PANTHER" id="PTHR10758">
    <property type="entry name" value="26S PROTEASOME NON-ATPASE REGULATORY SUBUNIT 3/COP9 SIGNALOSOME COMPLEX SUBUNIT 3"/>
    <property type="match status" value="1"/>
</dbReference>
<dbReference type="InterPro" id="IPR055089">
    <property type="entry name" value="COP9_N"/>
</dbReference>
<dbReference type="HOGENOM" id="CLU_028825_2_1_1"/>
<dbReference type="EMBL" id="KN837190">
    <property type="protein sequence ID" value="KIJ35265.1"/>
    <property type="molecule type" value="Genomic_DNA"/>
</dbReference>
<accession>A0A0C9VCL6</accession>
<keyword evidence="11" id="KW-1185">Reference proteome</keyword>
<evidence type="ECO:0000256" key="7">
    <source>
        <dbReference type="ARBA" id="ARBA00023242"/>
    </source>
</evidence>
<keyword evidence="7" id="KW-0539">Nucleus</keyword>
<evidence type="ECO:0000256" key="4">
    <source>
        <dbReference type="ARBA" id="ARBA00014878"/>
    </source>
</evidence>
<evidence type="ECO:0000256" key="3">
    <source>
        <dbReference type="ARBA" id="ARBA00007084"/>
    </source>
</evidence>
<sequence>MVLFSSGASSSSGGAATGTLESIVSEVTSSTSNRTLSNLLKTHVTSSTSNRTLSNLLKTHVKSEIGETILASTLGGGQDPLTVLDAYANTLGFLYIMTARLITAGSAPVPLTVIDNFCRTFDPDAARLAGDRITILAKAIINLTENQNQLHAAILPLLNLITRFPPSLSYMTTIHPHFVHACVKTQHYTAALPVLNVPISEIDISLTPLTTEDVLKYHYVGSLALLGLKRFEEAAEFLEVVVSAPAQHHPAAIQLEALKKLVLIQLILHGATQPLPRYIHASLYRYLKSTAYVSLSKAFPRTSALNEVLTKEQRVFETDCNLGLVRQVLDHAPRWSIRKLTATYVTLSLEEIGKAILIQDVATVKNIVLSMIEKGEIRASLDTSGTVTFLEDEVTYTPADVDRLLRAAQAQGSVLSEADRVMGRSKDFLSKAIRDKDGHHGPSIAEEELFGAPGLRDWDEGGF</sequence>
<evidence type="ECO:0000256" key="2">
    <source>
        <dbReference type="ARBA" id="ARBA00004496"/>
    </source>
</evidence>
<evidence type="ECO:0000256" key="1">
    <source>
        <dbReference type="ARBA" id="ARBA00004123"/>
    </source>
</evidence>
<dbReference type="Pfam" id="PF01399">
    <property type="entry name" value="PCI"/>
    <property type="match status" value="1"/>
</dbReference>
<feature type="domain" description="PCI" evidence="8">
    <location>
        <begin position="323"/>
        <end position="389"/>
    </location>
</feature>
<dbReference type="Proteomes" id="UP000054279">
    <property type="component" value="Unassembled WGS sequence"/>
</dbReference>
<dbReference type="OrthoDB" id="29061at2759"/>
<evidence type="ECO:0000256" key="6">
    <source>
        <dbReference type="ARBA" id="ARBA00022790"/>
    </source>
</evidence>
<dbReference type="PANTHER" id="PTHR10758:SF1">
    <property type="entry name" value="COP9 SIGNALOSOME COMPLEX SUBUNIT 3"/>
    <property type="match status" value="1"/>
</dbReference>
<name>A0A0C9VCL6_SPHS4</name>
<keyword evidence="5" id="KW-0963">Cytoplasm</keyword>
<comment type="similarity">
    <text evidence="3">Belongs to the CSN3 family.</text>
</comment>
<proteinExistence type="inferred from homology"/>
<evidence type="ECO:0000256" key="5">
    <source>
        <dbReference type="ARBA" id="ARBA00022490"/>
    </source>
</evidence>
<dbReference type="Pfam" id="PF22788">
    <property type="entry name" value="COP9_hel_rpt"/>
    <property type="match status" value="1"/>
</dbReference>
<protein>
    <recommendedName>
        <fullName evidence="4">COP9 signalosome complex subunit 3</fullName>
    </recommendedName>
</protein>
<gene>
    <name evidence="10" type="ORF">M422DRAFT_76337</name>
</gene>
<evidence type="ECO:0000259" key="8">
    <source>
        <dbReference type="Pfam" id="PF01399"/>
    </source>
</evidence>
<dbReference type="GO" id="GO:0008180">
    <property type="term" value="C:COP9 signalosome"/>
    <property type="evidence" value="ECO:0007669"/>
    <property type="project" value="UniProtKB-KW"/>
</dbReference>
<evidence type="ECO:0000313" key="10">
    <source>
        <dbReference type="EMBL" id="KIJ35265.1"/>
    </source>
</evidence>
<dbReference type="InterPro" id="IPR000717">
    <property type="entry name" value="PCI_dom"/>
</dbReference>
<evidence type="ECO:0000259" key="9">
    <source>
        <dbReference type="Pfam" id="PF22788"/>
    </source>
</evidence>
<organism evidence="10 11">
    <name type="scientific">Sphaerobolus stellatus (strain SS14)</name>
    <dbReference type="NCBI Taxonomy" id="990650"/>
    <lineage>
        <taxon>Eukaryota</taxon>
        <taxon>Fungi</taxon>
        <taxon>Dikarya</taxon>
        <taxon>Basidiomycota</taxon>
        <taxon>Agaricomycotina</taxon>
        <taxon>Agaricomycetes</taxon>
        <taxon>Phallomycetidae</taxon>
        <taxon>Geastrales</taxon>
        <taxon>Sphaerobolaceae</taxon>
        <taxon>Sphaerobolus</taxon>
    </lineage>
</organism>
<dbReference type="InterPro" id="IPR050756">
    <property type="entry name" value="CSN3"/>
</dbReference>
<feature type="domain" description="COP9 signalosome complex subunit 3 N-terminal helical repeats" evidence="9">
    <location>
        <begin position="71"/>
        <end position="279"/>
    </location>
</feature>
<dbReference type="GO" id="GO:0005737">
    <property type="term" value="C:cytoplasm"/>
    <property type="evidence" value="ECO:0007669"/>
    <property type="project" value="UniProtKB-SubCell"/>
</dbReference>
<dbReference type="AlphaFoldDB" id="A0A0C9VCL6"/>